<sequence>MASQTITVGPWGGPGGNGWDDGSYTGIRQIELSYKEAIGSFSVIYDLNGEPFSGPKHTSKLPYNNVKIELRFPDEFLESVSGYTAPFSALATPTPVVRSLTFKTNKGRTFGPYGDEEGTYFNLPIENGLIVGFKGRTGDLLDAIGVHMAL</sequence>
<name>Q2VPW3_ARTHE</name>
<dbReference type="SMART" id="SM00915">
    <property type="entry name" value="Jacalin"/>
    <property type="match status" value="1"/>
</dbReference>
<evidence type="ECO:0000259" key="4">
    <source>
        <dbReference type="PROSITE" id="PS51752"/>
    </source>
</evidence>
<evidence type="ECO:0000256" key="1">
    <source>
        <dbReference type="ARBA" id="ARBA00006568"/>
    </source>
</evidence>
<dbReference type="InterPro" id="IPR033734">
    <property type="entry name" value="Jacalin-like_lectin_dom_plant"/>
</dbReference>
<keyword evidence="2" id="KW-0430">Lectin</keyword>
<dbReference type="EMBL" id="AY957582">
    <property type="protein sequence ID" value="AAY35064.1"/>
    <property type="molecule type" value="mRNA"/>
</dbReference>
<dbReference type="PANTHER" id="PTHR47293:SF15">
    <property type="entry name" value="JACALIN-RELATED LECTIN 19"/>
    <property type="match status" value="1"/>
</dbReference>
<dbReference type="GO" id="GO:0005536">
    <property type="term" value="F:D-glucose binding"/>
    <property type="evidence" value="ECO:0007669"/>
    <property type="project" value="UniProtKB-ARBA"/>
</dbReference>
<dbReference type="CDD" id="cd09612">
    <property type="entry name" value="Jacalin"/>
    <property type="match status" value="1"/>
</dbReference>
<dbReference type="InterPro" id="IPR036404">
    <property type="entry name" value="Jacalin-like_lectin_dom_sf"/>
</dbReference>
<reference evidence="5" key="1">
    <citation type="journal article" date="2005" name="Biochim. Biophys. Acta">
        <title>cDNA cloning and functional expression of KM+, the mannose-binding lectin from Artocarpus integrifolia seeds.</title>
        <authorList>
            <person name="daSilva L.L."/>
            <person name="de Molfetta-Machado J.B."/>
            <person name="Panunto-Castelo A."/>
            <person name="Denecke J."/>
            <person name="Goldman G.H."/>
            <person name="Roque-Barreira M.C."/>
            <person name="Goldman M.H."/>
        </authorList>
    </citation>
    <scope>NUCLEOTIDE SEQUENCE</scope>
    <source>
        <tissue evidence="5">Seed</tissue>
    </source>
</reference>
<dbReference type="Pfam" id="PF01419">
    <property type="entry name" value="Jacalin"/>
    <property type="match status" value="1"/>
</dbReference>
<dbReference type="SUPFAM" id="SSF51101">
    <property type="entry name" value="Mannose-binding lectins"/>
    <property type="match status" value="1"/>
</dbReference>
<evidence type="ECO:0000256" key="3">
    <source>
        <dbReference type="SAM" id="MobiDB-lite"/>
    </source>
</evidence>
<dbReference type="FunFam" id="2.100.10.30:FF:000001">
    <property type="entry name" value="Jacalin-related lectin 33"/>
    <property type="match status" value="1"/>
</dbReference>
<feature type="compositionally biased region" description="Gly residues" evidence="3">
    <location>
        <begin position="10"/>
        <end position="19"/>
    </location>
</feature>
<dbReference type="SMR" id="Q2VPW3"/>
<dbReference type="PANTHER" id="PTHR47293">
    <property type="entry name" value="JACALIN-RELATED LECTIN 3"/>
    <property type="match status" value="1"/>
</dbReference>
<dbReference type="Gene3D" id="2.100.10.30">
    <property type="entry name" value="Jacalin-like lectin domain"/>
    <property type="match status" value="1"/>
</dbReference>
<protein>
    <submittedName>
        <fullName evidence="5">Lectin KM+</fullName>
    </submittedName>
</protein>
<feature type="domain" description="Jacalin-type lectin" evidence="4">
    <location>
        <begin position="5"/>
        <end position="150"/>
    </location>
</feature>
<dbReference type="AlphaFoldDB" id="Q2VPW3"/>
<evidence type="ECO:0000313" key="5">
    <source>
        <dbReference type="EMBL" id="AAY35064.1"/>
    </source>
</evidence>
<comment type="similarity">
    <text evidence="1">Belongs to the jacalin lectin family.</text>
</comment>
<accession>Q2VPW3</accession>
<dbReference type="InterPro" id="IPR001229">
    <property type="entry name" value="Jacalin-like_lectin_dom"/>
</dbReference>
<dbReference type="GO" id="GO:0005537">
    <property type="term" value="F:D-mannose binding"/>
    <property type="evidence" value="ECO:0007669"/>
    <property type="project" value="UniProtKB-ARBA"/>
</dbReference>
<evidence type="ECO:0000256" key="2">
    <source>
        <dbReference type="ARBA" id="ARBA00022734"/>
    </source>
</evidence>
<reference evidence="5" key="2">
    <citation type="submission" date="2005-03" db="EMBL/GenBank/DDBJ databases">
        <title>Pharmaceutical composition to prevent and treat epithelial wounds, immunomodulating pharmaceutical composition, pharmaceutical composition, insecticide, insecticide composition, insecticide use of lectin KM+ to treat cicatrizations, use of lectin KM+ to prepare immunomodulating medicament.</title>
        <authorList>
            <person name="daSilva L.L.P."/>
            <person name="Castelo A.P."/>
            <person name="Goldman M.H.S."/>
            <person name="Barreira M.C.R.A."/>
            <person name="Oliveira R.S."/>
            <person name="Baruffi M.D."/>
            <person name="Machado J.B.M."/>
        </authorList>
    </citation>
    <scope>NUCLEOTIDE SEQUENCE</scope>
    <source>
        <tissue evidence="5">Seed</tissue>
    </source>
</reference>
<feature type="region of interest" description="Disordered" evidence="3">
    <location>
        <begin position="1"/>
        <end position="20"/>
    </location>
</feature>
<organism evidence="5">
    <name type="scientific">Artocarpus heterophyllus</name>
    <name type="common">Jackfruit</name>
    <dbReference type="NCBI Taxonomy" id="3489"/>
    <lineage>
        <taxon>Eukaryota</taxon>
        <taxon>Viridiplantae</taxon>
        <taxon>Streptophyta</taxon>
        <taxon>Embryophyta</taxon>
        <taxon>Tracheophyta</taxon>
        <taxon>Spermatophyta</taxon>
        <taxon>Magnoliopsida</taxon>
        <taxon>eudicotyledons</taxon>
        <taxon>Gunneridae</taxon>
        <taxon>Pentapetalae</taxon>
        <taxon>rosids</taxon>
        <taxon>fabids</taxon>
        <taxon>Rosales</taxon>
        <taxon>Moraceae</taxon>
        <taxon>Artocarpeae</taxon>
        <taxon>Artocarpus</taxon>
    </lineage>
</organism>
<dbReference type="PROSITE" id="PS51752">
    <property type="entry name" value="JACALIN_LECTIN"/>
    <property type="match status" value="1"/>
</dbReference>
<proteinExistence type="evidence at transcript level"/>